<dbReference type="AlphaFoldDB" id="A0A0W0ER68"/>
<dbReference type="Gene3D" id="3.40.630.30">
    <property type="match status" value="1"/>
</dbReference>
<gene>
    <name evidence="1" type="ORF">AO440_003924</name>
</gene>
<dbReference type="VEuPathDB" id="FungiDB:B1J91_M01562g"/>
<proteinExistence type="predicted"/>
<name>A0A0W0ER68_CANGB</name>
<dbReference type="OMA" id="YGVGEVN"/>
<dbReference type="VEuPathDB" id="FungiDB:CAGL0M01562g"/>
<protein>
    <submittedName>
        <fullName evidence="1">Uncharacterized protein</fullName>
    </submittedName>
</protein>
<comment type="caution">
    <text evidence="1">The sequence shown here is derived from an EMBL/GenBank/DDBJ whole genome shotgun (WGS) entry which is preliminary data.</text>
</comment>
<dbReference type="InterPro" id="IPR052564">
    <property type="entry name" value="N-acetyltrans/Recomb-assoc"/>
</dbReference>
<dbReference type="PANTHER" id="PTHR43451:SF1">
    <property type="entry name" value="ACETYLTRANSFERASE"/>
    <property type="match status" value="1"/>
</dbReference>
<reference evidence="1 2" key="1">
    <citation type="submission" date="2015-10" db="EMBL/GenBank/DDBJ databases">
        <title>Draft genomes sequences of Candida glabrata isolates 1A, 1B, 2A, 2B, 3A and 3B.</title>
        <authorList>
            <person name="Haavelsrud O.E."/>
            <person name="Gaustad P."/>
        </authorList>
    </citation>
    <scope>NUCLEOTIDE SEQUENCE [LARGE SCALE GENOMIC DNA]</scope>
    <source>
        <strain evidence="1">910700640</strain>
    </source>
</reference>
<sequence>MSEVKLNITRDVVRASETLYKAFDDSHAFDYITKKFFNLPVDEYVSKDRINAITHYYVACYHDSNGEVVEANDYDAVAVFSLPNQHLPKSLTNDPHFNQVFFHDLKSRLAEVIPEDIHYYYLFMIGKDLTRKDTKGSVRKIFEEYKKRADAENCAIVLEAIAEHARSVYEYFGFKNYKTFHYGVGEVNEQGQPDPNGKGFTGYLMIYHKDGDKVLRE</sequence>
<evidence type="ECO:0000313" key="2">
    <source>
        <dbReference type="Proteomes" id="UP000054886"/>
    </source>
</evidence>
<evidence type="ECO:0000313" key="1">
    <source>
        <dbReference type="EMBL" id="KTB08157.1"/>
    </source>
</evidence>
<accession>A0A0W0ER68</accession>
<dbReference type="VEuPathDB" id="FungiDB:GW608_M01463"/>
<dbReference type="VEuPathDB" id="FungiDB:GWK60_M01463"/>
<dbReference type="Proteomes" id="UP000054886">
    <property type="component" value="Unassembled WGS sequence"/>
</dbReference>
<dbReference type="OrthoDB" id="410198at2759"/>
<dbReference type="PhylomeDB" id="A0A0W0ER68"/>
<organism evidence="1 2">
    <name type="scientific">Candida glabrata</name>
    <name type="common">Yeast</name>
    <name type="synonym">Torulopsis glabrata</name>
    <dbReference type="NCBI Taxonomy" id="5478"/>
    <lineage>
        <taxon>Eukaryota</taxon>
        <taxon>Fungi</taxon>
        <taxon>Dikarya</taxon>
        <taxon>Ascomycota</taxon>
        <taxon>Saccharomycotina</taxon>
        <taxon>Saccharomycetes</taxon>
        <taxon>Saccharomycetales</taxon>
        <taxon>Saccharomycetaceae</taxon>
        <taxon>Nakaseomyces</taxon>
    </lineage>
</organism>
<dbReference type="EMBL" id="LLZZ01000106">
    <property type="protein sequence ID" value="KTB08157.1"/>
    <property type="molecule type" value="Genomic_DNA"/>
</dbReference>
<dbReference type="PANTHER" id="PTHR43451">
    <property type="entry name" value="ACETYLTRANSFERASE (GNAT) FAMILY PROTEIN"/>
    <property type="match status" value="1"/>
</dbReference>
<dbReference type="VEuPathDB" id="FungiDB:GVI51_M01463"/>